<protein>
    <submittedName>
        <fullName evidence="1">Veg protein</fullName>
    </submittedName>
</protein>
<comment type="caution">
    <text evidence="1">The sequence shown here is derived from an EMBL/GenBank/DDBJ whole genome shotgun (WGS) entry which is preliminary data.</text>
</comment>
<dbReference type="InterPro" id="IPR009366">
    <property type="entry name" value="Protein_Veg"/>
</dbReference>
<dbReference type="PIRSF" id="PIRSF037257">
    <property type="entry name" value="DUF1021"/>
    <property type="match status" value="1"/>
</dbReference>
<dbReference type="PANTHER" id="PTHR40026">
    <property type="entry name" value="PROTEIN VEG"/>
    <property type="match status" value="1"/>
</dbReference>
<dbReference type="RefSeq" id="WP_160720163.1">
    <property type="nucleotide sequence ID" value="NZ_SUMG01000005.1"/>
</dbReference>
<sequence>MANGNTLDQIRKNITGYIGQKVTLKADKGRKKVMVKEGVLENTYPSIFVVKIEGEFDADRRICYSYSDVLTSTVELTFSTQQDPIEVN</sequence>
<organism evidence="1 2">
    <name type="scientific">Isachenkonia alkalipeptolytica</name>
    <dbReference type="NCBI Taxonomy" id="2565777"/>
    <lineage>
        <taxon>Bacteria</taxon>
        <taxon>Bacillati</taxon>
        <taxon>Bacillota</taxon>
        <taxon>Clostridia</taxon>
        <taxon>Eubacteriales</taxon>
        <taxon>Clostridiaceae</taxon>
        <taxon>Isachenkonia</taxon>
    </lineage>
</organism>
<dbReference type="AlphaFoldDB" id="A0AA43XJN6"/>
<keyword evidence="2" id="KW-1185">Reference proteome</keyword>
<accession>A0AA43XJN6</accession>
<dbReference type="GO" id="GO:0006355">
    <property type="term" value="P:regulation of DNA-templated transcription"/>
    <property type="evidence" value="ECO:0007669"/>
    <property type="project" value="InterPro"/>
</dbReference>
<evidence type="ECO:0000313" key="2">
    <source>
        <dbReference type="Proteomes" id="UP000449710"/>
    </source>
</evidence>
<evidence type="ECO:0000313" key="1">
    <source>
        <dbReference type="EMBL" id="NBG88053.1"/>
    </source>
</evidence>
<dbReference type="Proteomes" id="UP000449710">
    <property type="component" value="Unassembled WGS sequence"/>
</dbReference>
<name>A0AA43XJN6_9CLOT</name>
<gene>
    <name evidence="1" type="ORF">ISALK_06015</name>
</gene>
<dbReference type="Pfam" id="PF06257">
    <property type="entry name" value="VEG"/>
    <property type="match status" value="1"/>
</dbReference>
<reference evidence="1 2" key="1">
    <citation type="submission" date="2019-04" db="EMBL/GenBank/DDBJ databases">
        <title>Isachenkonia alkalipeptolytica gen. nov. sp. nov. a new anaerobic, alkiliphilic organothrophic bacterium capable to reduce synthesized ferrihydrite isolated from a soda lake.</title>
        <authorList>
            <person name="Toshchakov S.V."/>
            <person name="Zavarzina D.G."/>
            <person name="Zhilina T.N."/>
            <person name="Kostrikina N.A."/>
            <person name="Kublanov I.V."/>
        </authorList>
    </citation>
    <scope>NUCLEOTIDE SEQUENCE [LARGE SCALE GENOMIC DNA]</scope>
    <source>
        <strain evidence="1 2">Z-1701</strain>
    </source>
</reference>
<proteinExistence type="predicted"/>
<dbReference type="EMBL" id="SUMG01000005">
    <property type="protein sequence ID" value="NBG88053.1"/>
    <property type="molecule type" value="Genomic_DNA"/>
</dbReference>
<dbReference type="PANTHER" id="PTHR40026:SF1">
    <property type="entry name" value="PROTEIN VEG"/>
    <property type="match status" value="1"/>
</dbReference>
<dbReference type="Gene3D" id="2.30.30.100">
    <property type="match status" value="1"/>
</dbReference>